<accession>A0A5B7ES97</accession>
<organism evidence="1 2">
    <name type="scientific">Portunus trituberculatus</name>
    <name type="common">Swimming crab</name>
    <name type="synonym">Neptunus trituberculatus</name>
    <dbReference type="NCBI Taxonomy" id="210409"/>
    <lineage>
        <taxon>Eukaryota</taxon>
        <taxon>Metazoa</taxon>
        <taxon>Ecdysozoa</taxon>
        <taxon>Arthropoda</taxon>
        <taxon>Crustacea</taxon>
        <taxon>Multicrustacea</taxon>
        <taxon>Malacostraca</taxon>
        <taxon>Eumalacostraca</taxon>
        <taxon>Eucarida</taxon>
        <taxon>Decapoda</taxon>
        <taxon>Pleocyemata</taxon>
        <taxon>Brachyura</taxon>
        <taxon>Eubrachyura</taxon>
        <taxon>Portunoidea</taxon>
        <taxon>Portunidae</taxon>
        <taxon>Portuninae</taxon>
        <taxon>Portunus</taxon>
    </lineage>
</organism>
<proteinExistence type="predicted"/>
<keyword evidence="2" id="KW-1185">Reference proteome</keyword>
<dbReference type="EMBL" id="VSRR010003430">
    <property type="protein sequence ID" value="MPC36127.1"/>
    <property type="molecule type" value="Genomic_DNA"/>
</dbReference>
<evidence type="ECO:0000313" key="1">
    <source>
        <dbReference type="EMBL" id="MPC36127.1"/>
    </source>
</evidence>
<reference evidence="1 2" key="1">
    <citation type="submission" date="2019-05" db="EMBL/GenBank/DDBJ databases">
        <title>Another draft genome of Portunus trituberculatus and its Hox gene families provides insights of decapod evolution.</title>
        <authorList>
            <person name="Jeong J.-H."/>
            <person name="Song I."/>
            <person name="Kim S."/>
            <person name="Choi T."/>
            <person name="Kim D."/>
            <person name="Ryu S."/>
            <person name="Kim W."/>
        </authorList>
    </citation>
    <scope>NUCLEOTIDE SEQUENCE [LARGE SCALE GENOMIC DNA]</scope>
    <source>
        <tissue evidence="1">Muscle</tissue>
    </source>
</reference>
<comment type="caution">
    <text evidence="1">The sequence shown here is derived from an EMBL/GenBank/DDBJ whole genome shotgun (WGS) entry which is preliminary data.</text>
</comment>
<name>A0A5B7ES97_PORTR</name>
<sequence>MGFNHRGVAGKEDSMTGSCTLSPALYETHTDTYPYPTVPRCLTCLSVGSSVRHGRKTEVPSCAVRLVRLLSSTSVTTTVGCCCSRAAVEAPECGGTAE</sequence>
<gene>
    <name evidence="1" type="ORF">E2C01_029575</name>
</gene>
<dbReference type="Proteomes" id="UP000324222">
    <property type="component" value="Unassembled WGS sequence"/>
</dbReference>
<protein>
    <submittedName>
        <fullName evidence="1">Uncharacterized protein</fullName>
    </submittedName>
</protein>
<evidence type="ECO:0000313" key="2">
    <source>
        <dbReference type="Proteomes" id="UP000324222"/>
    </source>
</evidence>
<dbReference type="AlphaFoldDB" id="A0A5B7ES97"/>